<keyword evidence="5 6" id="KW-0472">Membrane</keyword>
<feature type="transmembrane region" description="Helical" evidence="6">
    <location>
        <begin position="181"/>
        <end position="200"/>
    </location>
</feature>
<keyword evidence="3" id="KW-0862">Zinc</keyword>
<evidence type="ECO:0000256" key="5">
    <source>
        <dbReference type="ARBA" id="ARBA00023136"/>
    </source>
</evidence>
<dbReference type="GO" id="GO:0005886">
    <property type="term" value="C:plasma membrane"/>
    <property type="evidence" value="ECO:0007669"/>
    <property type="project" value="TreeGrafter"/>
</dbReference>
<name>A0A1H7IYB7_9GAMM</name>
<organism evidence="8 9">
    <name type="scientific">Ectothiorhodospira marina</name>
    <dbReference type="NCBI Taxonomy" id="1396821"/>
    <lineage>
        <taxon>Bacteria</taxon>
        <taxon>Pseudomonadati</taxon>
        <taxon>Pseudomonadota</taxon>
        <taxon>Gammaproteobacteria</taxon>
        <taxon>Chromatiales</taxon>
        <taxon>Ectothiorhodospiraceae</taxon>
        <taxon>Ectothiorhodospira</taxon>
    </lineage>
</organism>
<keyword evidence="3" id="KW-0864">Zinc transport</keyword>
<dbReference type="InterPro" id="IPR036163">
    <property type="entry name" value="HMA_dom_sf"/>
</dbReference>
<dbReference type="EMBL" id="FOAA01000004">
    <property type="protein sequence ID" value="SEK66962.1"/>
    <property type="molecule type" value="Genomic_DNA"/>
</dbReference>
<dbReference type="InterPro" id="IPR058533">
    <property type="entry name" value="Cation_efflux_TM"/>
</dbReference>
<keyword evidence="3" id="KW-0813">Transport</keyword>
<evidence type="ECO:0000256" key="4">
    <source>
        <dbReference type="ARBA" id="ARBA00022989"/>
    </source>
</evidence>
<dbReference type="AlphaFoldDB" id="A0A1H7IYB7"/>
<evidence type="ECO:0000259" key="7">
    <source>
        <dbReference type="Pfam" id="PF01545"/>
    </source>
</evidence>
<feature type="domain" description="Cation efflux protein transmembrane" evidence="7">
    <location>
        <begin position="123"/>
        <end position="293"/>
    </location>
</feature>
<dbReference type="GO" id="GO:0005385">
    <property type="term" value="F:zinc ion transmembrane transporter activity"/>
    <property type="evidence" value="ECO:0007669"/>
    <property type="project" value="TreeGrafter"/>
</dbReference>
<evidence type="ECO:0000313" key="8">
    <source>
        <dbReference type="EMBL" id="SEK66962.1"/>
    </source>
</evidence>
<dbReference type="OrthoDB" id="9799649at2"/>
<evidence type="ECO:0000256" key="6">
    <source>
        <dbReference type="SAM" id="Phobius"/>
    </source>
</evidence>
<dbReference type="STRING" id="1396821.SAMN05444515_10426"/>
<evidence type="ECO:0000256" key="1">
    <source>
        <dbReference type="ARBA" id="ARBA00004141"/>
    </source>
</evidence>
<feature type="transmembrane region" description="Helical" evidence="6">
    <location>
        <begin position="253"/>
        <end position="270"/>
    </location>
</feature>
<dbReference type="Gene3D" id="1.20.1510.10">
    <property type="entry name" value="Cation efflux protein transmembrane domain"/>
    <property type="match status" value="1"/>
</dbReference>
<dbReference type="RefSeq" id="WP_090251691.1">
    <property type="nucleotide sequence ID" value="NZ_FOAA01000004.1"/>
</dbReference>
<dbReference type="PANTHER" id="PTHR11562">
    <property type="entry name" value="CATION EFFLUX PROTEIN/ ZINC TRANSPORTER"/>
    <property type="match status" value="1"/>
</dbReference>
<accession>A0A1H7IYB7</accession>
<dbReference type="Pfam" id="PF01545">
    <property type="entry name" value="Cation_efflux"/>
    <property type="match status" value="1"/>
</dbReference>
<dbReference type="Proteomes" id="UP000199256">
    <property type="component" value="Unassembled WGS sequence"/>
</dbReference>
<feature type="transmembrane region" description="Helical" evidence="6">
    <location>
        <begin position="276"/>
        <end position="294"/>
    </location>
</feature>
<feature type="transmembrane region" description="Helical" evidence="6">
    <location>
        <begin position="156"/>
        <end position="174"/>
    </location>
</feature>
<dbReference type="PANTHER" id="PTHR11562:SF17">
    <property type="entry name" value="RE54080P-RELATED"/>
    <property type="match status" value="1"/>
</dbReference>
<keyword evidence="9" id="KW-1185">Reference proteome</keyword>
<evidence type="ECO:0000256" key="2">
    <source>
        <dbReference type="ARBA" id="ARBA00022692"/>
    </source>
</evidence>
<feature type="transmembrane region" description="Helical" evidence="6">
    <location>
        <begin position="123"/>
        <end position="144"/>
    </location>
</feature>
<evidence type="ECO:0000256" key="3">
    <source>
        <dbReference type="ARBA" id="ARBA00022906"/>
    </source>
</evidence>
<feature type="transmembrane region" description="Helical" evidence="6">
    <location>
        <begin position="212"/>
        <end position="232"/>
    </location>
</feature>
<proteinExistence type="predicted"/>
<keyword evidence="2 6" id="KW-0812">Transmembrane</keyword>
<dbReference type="InterPro" id="IPR027469">
    <property type="entry name" value="Cation_efflux_TMD_sf"/>
</dbReference>
<dbReference type="GO" id="GO:0046872">
    <property type="term" value="F:metal ion binding"/>
    <property type="evidence" value="ECO:0007669"/>
    <property type="project" value="InterPro"/>
</dbReference>
<keyword evidence="3" id="KW-0406">Ion transport</keyword>
<reference evidence="9" key="1">
    <citation type="submission" date="2016-10" db="EMBL/GenBank/DDBJ databases">
        <authorList>
            <person name="Varghese N."/>
            <person name="Submissions S."/>
        </authorList>
    </citation>
    <scope>NUCLEOTIDE SEQUENCE [LARGE SCALE GENOMIC DNA]</scope>
    <source>
        <strain evidence="9">DSM 241</strain>
    </source>
</reference>
<evidence type="ECO:0000313" key="9">
    <source>
        <dbReference type="Proteomes" id="UP000199256"/>
    </source>
</evidence>
<gene>
    <name evidence="8" type="ORF">SAMN05444515_10426</name>
</gene>
<dbReference type="InterPro" id="IPR050681">
    <property type="entry name" value="CDF/SLC30A"/>
</dbReference>
<dbReference type="SUPFAM" id="SSF161111">
    <property type="entry name" value="Cation efflux protein transmembrane domain-like"/>
    <property type="match status" value="1"/>
</dbReference>
<keyword evidence="4 6" id="KW-1133">Transmembrane helix</keyword>
<dbReference type="SUPFAM" id="SSF55008">
    <property type="entry name" value="HMA, heavy metal-associated domain"/>
    <property type="match status" value="1"/>
</dbReference>
<sequence length="298" mass="31355">MSKPCNGQCGSEDSVVDDKFQGRATAETGSQLSTYKIPKMDCPSEERMIRMALTGVENIQSLSFDLSGRTLEIIHHGETGPITSKLENLGLGASLQRTEDASAESVRAAESSKANESEESGTLWILLAINGLMFLVEMTMGLIAQSAGLIADSLDMLADAAVYGLALYAVGHGIKMQVRAAHVAGILQLILAAGVLVEVSRRFLFGSDPQSLMMMAVASVALIANISCLLLIAKHREGGAHMKASWIFSANDVAINLGVILAGLLVAWTGSNYPDLIIGGIVGAIVLMGAKRILALKG</sequence>
<protein>
    <submittedName>
        <fullName evidence="8">Cation efflux family protein</fullName>
    </submittedName>
</protein>
<comment type="subcellular location">
    <subcellularLocation>
        <location evidence="1">Membrane</location>
        <topology evidence="1">Multi-pass membrane protein</topology>
    </subcellularLocation>
</comment>